<name>A0A5N5SWG2_9CRUS</name>
<dbReference type="OrthoDB" id="6246201at2759"/>
<dbReference type="InterPro" id="IPR018796">
    <property type="entry name" value="COA8"/>
</dbReference>
<keyword evidence="6" id="KW-0472">Membrane</keyword>
<keyword evidence="4" id="KW-0809">Transit peptide</keyword>
<dbReference type="GO" id="GO:0005743">
    <property type="term" value="C:mitochondrial inner membrane"/>
    <property type="evidence" value="ECO:0007669"/>
    <property type="project" value="UniProtKB-SubCell"/>
</dbReference>
<dbReference type="Proteomes" id="UP000326759">
    <property type="component" value="Unassembled WGS sequence"/>
</dbReference>
<dbReference type="PANTHER" id="PTHR31107">
    <property type="entry name" value="APOPTOGENIC PROTEIN 1, MITOCHONDRIAL"/>
    <property type="match status" value="1"/>
</dbReference>
<dbReference type="PANTHER" id="PTHR31107:SF2">
    <property type="entry name" value="CYTOCHROME C OXIDASE ASSEMBLY FACTOR 8"/>
    <property type="match status" value="1"/>
</dbReference>
<evidence type="ECO:0000256" key="6">
    <source>
        <dbReference type="ARBA" id="ARBA00023136"/>
    </source>
</evidence>
<evidence type="ECO:0000256" key="3">
    <source>
        <dbReference type="ARBA" id="ARBA00022792"/>
    </source>
</evidence>
<keyword evidence="3" id="KW-0999">Mitochondrion inner membrane</keyword>
<dbReference type="Pfam" id="PF10231">
    <property type="entry name" value="COA8"/>
    <property type="match status" value="1"/>
</dbReference>
<keyword evidence="8" id="KW-1185">Reference proteome</keyword>
<protein>
    <submittedName>
        <fullName evidence="7">Apoptogenic protein 1, mitochondrial</fullName>
    </submittedName>
</protein>
<comment type="similarity">
    <text evidence="2">Belongs to the COA8 family.</text>
</comment>
<evidence type="ECO:0000313" key="8">
    <source>
        <dbReference type="Proteomes" id="UP000326759"/>
    </source>
</evidence>
<evidence type="ECO:0000313" key="7">
    <source>
        <dbReference type="EMBL" id="KAB7498541.1"/>
    </source>
</evidence>
<accession>A0A5N5SWG2</accession>
<reference evidence="7 8" key="1">
    <citation type="journal article" date="2019" name="PLoS Biol.">
        <title>Sex chromosomes control vertical transmission of feminizing Wolbachia symbionts in an isopod.</title>
        <authorList>
            <person name="Becking T."/>
            <person name="Chebbi M.A."/>
            <person name="Giraud I."/>
            <person name="Moumen B."/>
            <person name="Laverre T."/>
            <person name="Caubet Y."/>
            <person name="Peccoud J."/>
            <person name="Gilbert C."/>
            <person name="Cordaux R."/>
        </authorList>
    </citation>
    <scope>NUCLEOTIDE SEQUENCE [LARGE SCALE GENOMIC DNA]</scope>
    <source>
        <strain evidence="7">ANa2</strain>
        <tissue evidence="7">Whole body excluding digestive tract and cuticle</tissue>
    </source>
</reference>
<sequence length="182" mass="21756">MLSLNTVNLYLRFVCTCNSSFRPLNKTVIKNLSSKSSTSVKNTNQGKKIDVKLGKYDYVGPPHEKANIRPLIFYCHDRETRLETLYRQNREETQDWNITFWSHHNEKASFVKKKLQEKYANNYSSSEPKSLTAEEMSVFYKSFLDENLRTHSQYNKEWYKRNFKNLYLAFLIVLEKIFKRKL</sequence>
<evidence type="ECO:0000256" key="2">
    <source>
        <dbReference type="ARBA" id="ARBA00005453"/>
    </source>
</evidence>
<proteinExistence type="inferred from homology"/>
<comment type="caution">
    <text evidence="7">The sequence shown here is derived from an EMBL/GenBank/DDBJ whole genome shotgun (WGS) entry which is preliminary data.</text>
</comment>
<gene>
    <name evidence="7" type="primary">APOPT1</name>
    <name evidence="7" type="ORF">Anas_05063</name>
</gene>
<organism evidence="7 8">
    <name type="scientific">Armadillidium nasatum</name>
    <dbReference type="NCBI Taxonomy" id="96803"/>
    <lineage>
        <taxon>Eukaryota</taxon>
        <taxon>Metazoa</taxon>
        <taxon>Ecdysozoa</taxon>
        <taxon>Arthropoda</taxon>
        <taxon>Crustacea</taxon>
        <taxon>Multicrustacea</taxon>
        <taxon>Malacostraca</taxon>
        <taxon>Eumalacostraca</taxon>
        <taxon>Peracarida</taxon>
        <taxon>Isopoda</taxon>
        <taxon>Oniscidea</taxon>
        <taxon>Crinocheta</taxon>
        <taxon>Armadillidiidae</taxon>
        <taxon>Armadillidium</taxon>
    </lineage>
</organism>
<comment type="subcellular location">
    <subcellularLocation>
        <location evidence="1">Mitochondrion inner membrane</location>
        <topology evidence="1">Peripheral membrane protein</topology>
        <orientation evidence="1">Matrix side</orientation>
    </subcellularLocation>
</comment>
<evidence type="ECO:0000256" key="4">
    <source>
        <dbReference type="ARBA" id="ARBA00022946"/>
    </source>
</evidence>
<keyword evidence="5" id="KW-0496">Mitochondrion</keyword>
<evidence type="ECO:0000256" key="5">
    <source>
        <dbReference type="ARBA" id="ARBA00023128"/>
    </source>
</evidence>
<dbReference type="AlphaFoldDB" id="A0A5N5SWG2"/>
<dbReference type="EMBL" id="SEYY01019173">
    <property type="protein sequence ID" value="KAB7498541.1"/>
    <property type="molecule type" value="Genomic_DNA"/>
</dbReference>
<dbReference type="GO" id="GO:0097193">
    <property type="term" value="P:intrinsic apoptotic signaling pathway"/>
    <property type="evidence" value="ECO:0007669"/>
    <property type="project" value="InterPro"/>
</dbReference>
<evidence type="ECO:0000256" key="1">
    <source>
        <dbReference type="ARBA" id="ARBA00004443"/>
    </source>
</evidence>